<dbReference type="SUPFAM" id="SSF53335">
    <property type="entry name" value="S-adenosyl-L-methionine-dependent methyltransferases"/>
    <property type="match status" value="1"/>
</dbReference>
<sequence>MFTMTEVWLREFYGSKNQTEIESTVNWLKKYGIDVPEDVIDLWSHFRHLSEYQVNTLDIVPQCLGCVGNTFRSELAAHAWVNSLRVPGASEAYKLALDIVKPRVVLELGVGGDSAISTAVFLSYLEQKEGGFLVSIDRNPLGATWKRYCNYTLPRGKEVPILWTFIQDDSIKVLDHVKIKSGLSFDMVFVDTIHSYTQTTKELDIAQYITNAMLMDDCGFEGNDFDDQPGGVKRAIDEWHKKNSNWNYEEFKGRNVGLFTRKIE</sequence>
<dbReference type="InterPro" id="IPR029063">
    <property type="entry name" value="SAM-dependent_MTases_sf"/>
</dbReference>
<organism evidence="1">
    <name type="scientific">marine sediment metagenome</name>
    <dbReference type="NCBI Taxonomy" id="412755"/>
    <lineage>
        <taxon>unclassified sequences</taxon>
        <taxon>metagenomes</taxon>
        <taxon>ecological metagenomes</taxon>
    </lineage>
</organism>
<dbReference type="Gene3D" id="3.40.50.150">
    <property type="entry name" value="Vaccinia Virus protein VP39"/>
    <property type="match status" value="1"/>
</dbReference>
<name>A0A0F9BHJ2_9ZZZZ</name>
<dbReference type="EMBL" id="LAZR01037794">
    <property type="protein sequence ID" value="KKL21285.1"/>
    <property type="molecule type" value="Genomic_DNA"/>
</dbReference>
<dbReference type="AlphaFoldDB" id="A0A0F9BHJ2"/>
<dbReference type="Pfam" id="PF13578">
    <property type="entry name" value="Methyltransf_24"/>
    <property type="match status" value="1"/>
</dbReference>
<proteinExistence type="predicted"/>
<accession>A0A0F9BHJ2</accession>
<reference evidence="1" key="1">
    <citation type="journal article" date="2015" name="Nature">
        <title>Complex archaea that bridge the gap between prokaryotes and eukaryotes.</title>
        <authorList>
            <person name="Spang A."/>
            <person name="Saw J.H."/>
            <person name="Jorgensen S.L."/>
            <person name="Zaremba-Niedzwiedzka K."/>
            <person name="Martijn J."/>
            <person name="Lind A.E."/>
            <person name="van Eijk R."/>
            <person name="Schleper C."/>
            <person name="Guy L."/>
            <person name="Ettema T.J."/>
        </authorList>
    </citation>
    <scope>NUCLEOTIDE SEQUENCE</scope>
</reference>
<evidence type="ECO:0008006" key="2">
    <source>
        <dbReference type="Google" id="ProtNLM"/>
    </source>
</evidence>
<protein>
    <recommendedName>
        <fullName evidence="2">Methyltransferase domain-containing protein</fullName>
    </recommendedName>
</protein>
<gene>
    <name evidence="1" type="ORF">LCGC14_2447000</name>
</gene>
<comment type="caution">
    <text evidence="1">The sequence shown here is derived from an EMBL/GenBank/DDBJ whole genome shotgun (WGS) entry which is preliminary data.</text>
</comment>
<evidence type="ECO:0000313" key="1">
    <source>
        <dbReference type="EMBL" id="KKL21285.1"/>
    </source>
</evidence>